<reference evidence="1 2" key="1">
    <citation type="submission" date="2019-02" db="EMBL/GenBank/DDBJ databases">
        <title>Deep-cultivation of Planctomycetes and their phenomic and genomic characterization uncovers novel biology.</title>
        <authorList>
            <person name="Wiegand S."/>
            <person name="Jogler M."/>
            <person name="Boedeker C."/>
            <person name="Pinto D."/>
            <person name="Vollmers J."/>
            <person name="Rivas-Marin E."/>
            <person name="Kohn T."/>
            <person name="Peeters S.H."/>
            <person name="Heuer A."/>
            <person name="Rast P."/>
            <person name="Oberbeckmann S."/>
            <person name="Bunk B."/>
            <person name="Jeske O."/>
            <person name="Meyerdierks A."/>
            <person name="Storesund J.E."/>
            <person name="Kallscheuer N."/>
            <person name="Luecker S."/>
            <person name="Lage O.M."/>
            <person name="Pohl T."/>
            <person name="Merkel B.J."/>
            <person name="Hornburger P."/>
            <person name="Mueller R.-W."/>
            <person name="Bruemmer F."/>
            <person name="Labrenz M."/>
            <person name="Spormann A.M."/>
            <person name="Op den Camp H."/>
            <person name="Overmann J."/>
            <person name="Amann R."/>
            <person name="Jetten M.S.M."/>
            <person name="Mascher T."/>
            <person name="Medema M.H."/>
            <person name="Devos D.P."/>
            <person name="Kaster A.-K."/>
            <person name="Ovreas L."/>
            <person name="Rohde M."/>
            <person name="Galperin M.Y."/>
            <person name="Jogler C."/>
        </authorList>
    </citation>
    <scope>NUCLEOTIDE SEQUENCE [LARGE SCALE GENOMIC DNA]</scope>
    <source>
        <strain evidence="1 2">Pan181</strain>
    </source>
</reference>
<dbReference type="Proteomes" id="UP000315750">
    <property type="component" value="Chromosome"/>
</dbReference>
<gene>
    <name evidence="1" type="ORF">Pan181_28130</name>
</gene>
<sequence length="36" mass="3806">MLRQVSGGYALGSRVVTGTTFATDIAHLITTRNGKI</sequence>
<organism evidence="1 2">
    <name type="scientific">Aeoliella mucimassa</name>
    <dbReference type="NCBI Taxonomy" id="2527972"/>
    <lineage>
        <taxon>Bacteria</taxon>
        <taxon>Pseudomonadati</taxon>
        <taxon>Planctomycetota</taxon>
        <taxon>Planctomycetia</taxon>
        <taxon>Pirellulales</taxon>
        <taxon>Lacipirellulaceae</taxon>
        <taxon>Aeoliella</taxon>
    </lineage>
</organism>
<evidence type="ECO:0000313" key="2">
    <source>
        <dbReference type="Proteomes" id="UP000315750"/>
    </source>
</evidence>
<dbReference type="AlphaFoldDB" id="A0A518APF0"/>
<evidence type="ECO:0000313" key="1">
    <source>
        <dbReference type="EMBL" id="QDU56603.1"/>
    </source>
</evidence>
<dbReference type="EMBL" id="CP036278">
    <property type="protein sequence ID" value="QDU56603.1"/>
    <property type="molecule type" value="Genomic_DNA"/>
</dbReference>
<keyword evidence="2" id="KW-1185">Reference proteome</keyword>
<dbReference type="KEGG" id="amuc:Pan181_28130"/>
<accession>A0A518APF0</accession>
<proteinExistence type="predicted"/>
<protein>
    <submittedName>
        <fullName evidence="1">Uncharacterized protein</fullName>
    </submittedName>
</protein>
<name>A0A518APF0_9BACT</name>